<organism evidence="2">
    <name type="scientific">Brachypodium distachyon</name>
    <name type="common">Purple false brome</name>
    <name type="synonym">Trachynia distachya</name>
    <dbReference type="NCBI Taxonomy" id="15368"/>
    <lineage>
        <taxon>Eukaryota</taxon>
        <taxon>Viridiplantae</taxon>
        <taxon>Streptophyta</taxon>
        <taxon>Embryophyta</taxon>
        <taxon>Tracheophyta</taxon>
        <taxon>Spermatophyta</taxon>
        <taxon>Magnoliopsida</taxon>
        <taxon>Liliopsida</taxon>
        <taxon>Poales</taxon>
        <taxon>Poaceae</taxon>
        <taxon>BOP clade</taxon>
        <taxon>Pooideae</taxon>
        <taxon>Stipodae</taxon>
        <taxon>Brachypodieae</taxon>
        <taxon>Brachypodium</taxon>
    </lineage>
</organism>
<name>A0A0Q3E4S0_BRADI</name>
<dbReference type="Gramene" id="KQJ82694">
    <property type="protein sequence ID" value="KQJ82694"/>
    <property type="gene ID" value="BRADI_5g10524v3"/>
</dbReference>
<protein>
    <submittedName>
        <fullName evidence="2 3">Uncharacterized protein</fullName>
    </submittedName>
</protein>
<dbReference type="Proteomes" id="UP000008810">
    <property type="component" value="Chromosome 5"/>
</dbReference>
<dbReference type="OrthoDB" id="10574128at2759"/>
<evidence type="ECO:0000313" key="3">
    <source>
        <dbReference type="EnsemblPlants" id="KQJ82694"/>
    </source>
</evidence>
<proteinExistence type="predicted"/>
<evidence type="ECO:0000256" key="1">
    <source>
        <dbReference type="SAM" id="MobiDB-lite"/>
    </source>
</evidence>
<dbReference type="EnsemblPlants" id="KQJ82694">
    <property type="protein sequence ID" value="KQJ82694"/>
    <property type="gene ID" value="BRADI_5g10524v3"/>
</dbReference>
<dbReference type="EMBL" id="CM000884">
    <property type="protein sequence ID" value="KQJ82694.1"/>
    <property type="molecule type" value="Genomic_DNA"/>
</dbReference>
<accession>A0A0Q3E4S0</accession>
<evidence type="ECO:0000313" key="2">
    <source>
        <dbReference type="EMBL" id="KQJ82694.1"/>
    </source>
</evidence>
<feature type="region of interest" description="Disordered" evidence="1">
    <location>
        <begin position="109"/>
        <end position="131"/>
    </location>
</feature>
<sequence>MNKATVIPIVLRLGKVHLVYKKLTGHFSVYYCEPKEQGAPKSHRNERALGKLQVPASIVGGAPKLFLYIPIPTALRSSSLPLPKLSRSHHLDLCLNFLLCSTKTSVQAKGKGKEHPRTIGMGGTGKTRRQFSSSNSRRLMLSFVFPSPLLLDPLFLPLPS</sequence>
<evidence type="ECO:0000313" key="4">
    <source>
        <dbReference type="Proteomes" id="UP000008810"/>
    </source>
</evidence>
<reference evidence="2 3" key="1">
    <citation type="journal article" date="2010" name="Nature">
        <title>Genome sequencing and analysis of the model grass Brachypodium distachyon.</title>
        <authorList>
            <consortium name="International Brachypodium Initiative"/>
        </authorList>
    </citation>
    <scope>NUCLEOTIDE SEQUENCE [LARGE SCALE GENOMIC DNA]</scope>
    <source>
        <strain evidence="2 3">Bd21</strain>
    </source>
</reference>
<reference evidence="3" key="3">
    <citation type="submission" date="2018-08" db="UniProtKB">
        <authorList>
            <consortium name="EnsemblPlants"/>
        </authorList>
    </citation>
    <scope>IDENTIFICATION</scope>
    <source>
        <strain evidence="3">cv. Bd21</strain>
    </source>
</reference>
<reference evidence="2" key="2">
    <citation type="submission" date="2017-06" db="EMBL/GenBank/DDBJ databases">
        <title>WGS assembly of Brachypodium distachyon.</title>
        <authorList>
            <consortium name="The International Brachypodium Initiative"/>
            <person name="Lucas S."/>
            <person name="Harmon-Smith M."/>
            <person name="Lail K."/>
            <person name="Tice H."/>
            <person name="Grimwood J."/>
            <person name="Bruce D."/>
            <person name="Barry K."/>
            <person name="Shu S."/>
            <person name="Lindquist E."/>
            <person name="Wang M."/>
            <person name="Pitluck S."/>
            <person name="Vogel J.P."/>
            <person name="Garvin D.F."/>
            <person name="Mockler T.C."/>
            <person name="Schmutz J."/>
            <person name="Rokhsar D."/>
            <person name="Bevan M.W."/>
        </authorList>
    </citation>
    <scope>NUCLEOTIDE SEQUENCE</scope>
    <source>
        <strain evidence="2">Bd21</strain>
    </source>
</reference>
<gene>
    <name evidence="2" type="ORF">BRADI_5g10524v3</name>
</gene>
<dbReference type="InParanoid" id="A0A0Q3E4S0"/>
<keyword evidence="4" id="KW-1185">Reference proteome</keyword>
<dbReference type="AlphaFoldDB" id="A0A0Q3E4S0"/>